<dbReference type="Gene3D" id="3.90.1410.10">
    <property type="entry name" value="set domain protein methyltransferase, domain 1"/>
    <property type="match status" value="1"/>
</dbReference>
<feature type="compositionally biased region" description="Basic and acidic residues" evidence="4">
    <location>
        <begin position="324"/>
        <end position="339"/>
    </location>
</feature>
<dbReference type="SUPFAM" id="SSF82199">
    <property type="entry name" value="SET domain"/>
    <property type="match status" value="1"/>
</dbReference>
<feature type="region of interest" description="Disordered" evidence="4">
    <location>
        <begin position="324"/>
        <end position="345"/>
    </location>
</feature>
<keyword evidence="2" id="KW-0808">Transferase</keyword>
<keyword evidence="1" id="KW-0489">Methyltransferase</keyword>
<dbReference type="InterPro" id="IPR046341">
    <property type="entry name" value="SET_dom_sf"/>
</dbReference>
<protein>
    <recommendedName>
        <fullName evidence="7">SET domain-containing protein</fullName>
    </recommendedName>
</protein>
<proteinExistence type="predicted"/>
<dbReference type="AlphaFoldDB" id="A0A9W7C1H4"/>
<evidence type="ECO:0000256" key="1">
    <source>
        <dbReference type="ARBA" id="ARBA00022603"/>
    </source>
</evidence>
<dbReference type="PANTHER" id="PTHR13271">
    <property type="entry name" value="UNCHARACTERIZED PUTATIVE METHYLTRANSFERASE"/>
    <property type="match status" value="1"/>
</dbReference>
<evidence type="ECO:0000313" key="5">
    <source>
        <dbReference type="EMBL" id="GMH96563.1"/>
    </source>
</evidence>
<evidence type="ECO:0000256" key="3">
    <source>
        <dbReference type="ARBA" id="ARBA00022691"/>
    </source>
</evidence>
<dbReference type="GO" id="GO:0032259">
    <property type="term" value="P:methylation"/>
    <property type="evidence" value="ECO:0007669"/>
    <property type="project" value="UniProtKB-KW"/>
</dbReference>
<reference evidence="6" key="1">
    <citation type="journal article" date="2023" name="Commun. Biol.">
        <title>Genome analysis of Parmales, the sister group of diatoms, reveals the evolutionary specialization of diatoms from phago-mixotrophs to photoautotrophs.</title>
        <authorList>
            <person name="Ban H."/>
            <person name="Sato S."/>
            <person name="Yoshikawa S."/>
            <person name="Yamada K."/>
            <person name="Nakamura Y."/>
            <person name="Ichinomiya M."/>
            <person name="Sato N."/>
            <person name="Blanc-Mathieu R."/>
            <person name="Endo H."/>
            <person name="Kuwata A."/>
            <person name="Ogata H."/>
        </authorList>
    </citation>
    <scope>NUCLEOTIDE SEQUENCE [LARGE SCALE GENOMIC DNA]</scope>
    <source>
        <strain evidence="6">NIES 3699</strain>
    </source>
</reference>
<keyword evidence="3" id="KW-0949">S-adenosyl-L-methionine</keyword>
<dbReference type="GO" id="GO:0016279">
    <property type="term" value="F:protein-lysine N-methyltransferase activity"/>
    <property type="evidence" value="ECO:0007669"/>
    <property type="project" value="TreeGrafter"/>
</dbReference>
<dbReference type="EMBL" id="BRXX01000186">
    <property type="protein sequence ID" value="GMH96563.1"/>
    <property type="molecule type" value="Genomic_DNA"/>
</dbReference>
<name>A0A9W7C1H4_9STRA</name>
<gene>
    <name evidence="5" type="ORF">TrVE_jg8135</name>
</gene>
<accession>A0A9W7C1H4</accession>
<sequence length="396" mass="43648">MSSPPSPKRPRPSPSLETWIKSHGGYIHPSLSLLPSPLGSTGLFTSTPLPPSSKIITVPSSCIITENVARESDIGKACLAQNPNVDSKFILQAFVALGITVPSLTNYEPYFSSLPKTDPTPYSWSPSHLSLLKSTNLLASLLLLKSSLKKSYTTSFPSSYKSLINLPQFELSCSLIRSRSFPGHLINVTGSILLPYLDMANHEHVCPVTWSCSENEICLVNEGKVVGEVFNNYGGKGGESMLMCYGFCGEEMEGEMYGLEVGVRGEGGVRKMGPYYVRRRGEKQFPKELWKVLDGGGEEEEEEEEEGVSAEAVEMLLETLEKRLEPFEETRERDDEARAKGSGAGEPEVLFASRYRVGQRLVLEEAVETLKEMLGTVDEYIDDVDDVDDKVSENKV</sequence>
<dbReference type="SUPFAM" id="SSF81822">
    <property type="entry name" value="RuBisCo LSMT C-terminal, substrate-binding domain"/>
    <property type="match status" value="1"/>
</dbReference>
<dbReference type="InterPro" id="IPR050600">
    <property type="entry name" value="SETD3_SETD6_MTase"/>
</dbReference>
<evidence type="ECO:0000256" key="4">
    <source>
        <dbReference type="SAM" id="MobiDB-lite"/>
    </source>
</evidence>
<evidence type="ECO:0000313" key="6">
    <source>
        <dbReference type="Proteomes" id="UP001165160"/>
    </source>
</evidence>
<evidence type="ECO:0000256" key="2">
    <source>
        <dbReference type="ARBA" id="ARBA00022679"/>
    </source>
</evidence>
<dbReference type="Proteomes" id="UP001165160">
    <property type="component" value="Unassembled WGS sequence"/>
</dbReference>
<evidence type="ECO:0008006" key="7">
    <source>
        <dbReference type="Google" id="ProtNLM"/>
    </source>
</evidence>
<comment type="caution">
    <text evidence="5">The sequence shown here is derived from an EMBL/GenBank/DDBJ whole genome shotgun (WGS) entry which is preliminary data.</text>
</comment>
<dbReference type="InterPro" id="IPR036464">
    <property type="entry name" value="Rubisco_LSMT_subst-bd_sf"/>
</dbReference>
<organism evidence="5 6">
    <name type="scientific">Triparma verrucosa</name>
    <dbReference type="NCBI Taxonomy" id="1606542"/>
    <lineage>
        <taxon>Eukaryota</taxon>
        <taxon>Sar</taxon>
        <taxon>Stramenopiles</taxon>
        <taxon>Ochrophyta</taxon>
        <taxon>Bolidophyceae</taxon>
        <taxon>Parmales</taxon>
        <taxon>Triparmaceae</taxon>
        <taxon>Triparma</taxon>
    </lineage>
</organism>
<dbReference type="PANTHER" id="PTHR13271:SF133">
    <property type="entry name" value="SET DOMAIN-CONTAINING PROTEIN"/>
    <property type="match status" value="1"/>
</dbReference>
<keyword evidence="6" id="KW-1185">Reference proteome</keyword>